<feature type="region of interest" description="Disordered" evidence="1">
    <location>
        <begin position="121"/>
        <end position="185"/>
    </location>
</feature>
<reference evidence="4" key="2">
    <citation type="submission" date="2025-08" db="UniProtKB">
        <authorList>
            <consortium name="RefSeq"/>
        </authorList>
    </citation>
    <scope>IDENTIFICATION</scope>
    <source>
        <tissue evidence="4">Leaf</tissue>
    </source>
</reference>
<dbReference type="Proteomes" id="UP000087766">
    <property type="component" value="Chromosome 6"/>
</dbReference>
<evidence type="ECO:0000256" key="1">
    <source>
        <dbReference type="SAM" id="MobiDB-lite"/>
    </source>
</evidence>
<dbReference type="RefSeq" id="XP_014502735.1">
    <property type="nucleotide sequence ID" value="XM_014647249.2"/>
</dbReference>
<reference evidence="3" key="1">
    <citation type="journal article" date="2014" name="Nat. Commun.">
        <title>Genome sequence of mungbean and insights into evolution within Vigna species.</title>
        <authorList>
            <person name="Kang Y.J."/>
            <person name="Kim S.K."/>
            <person name="Kim M.Y."/>
            <person name="Lestari P."/>
            <person name="Kim K.H."/>
            <person name="Ha B.K."/>
            <person name="Jun T.H."/>
            <person name="Hwang W.J."/>
            <person name="Lee T."/>
            <person name="Lee J."/>
            <person name="Shim S."/>
            <person name="Yoon M.Y."/>
            <person name="Jang Y.E."/>
            <person name="Han K.S."/>
            <person name="Taeprayoon P."/>
            <person name="Yoon N."/>
            <person name="Somta P."/>
            <person name="Tanya P."/>
            <person name="Kim K.S."/>
            <person name="Gwag J.G."/>
            <person name="Moon J.K."/>
            <person name="Lee Y.H."/>
            <person name="Park B.S."/>
            <person name="Bombarely A."/>
            <person name="Doyle J.J."/>
            <person name="Jackson S.A."/>
            <person name="Schafleitner R."/>
            <person name="Srinives P."/>
            <person name="Varshney R.K."/>
            <person name="Lee S.H."/>
        </authorList>
    </citation>
    <scope>NUCLEOTIDE SEQUENCE [LARGE SCALE GENOMIC DNA]</scope>
    <source>
        <strain evidence="3">cv. VC1973A</strain>
    </source>
</reference>
<sequence length="314" mass="35719">MKICDDDVIDDSGSAGAFRCTRSQAAPDWSVIESLILVNEVAAVEADCSVALSSYQQWNIIAQNCMALDVQRNLAQCRRKWHALLSDYDRFKGTAAARGKLPPNFDYELFEAVERVVRAREERGMADPESDTEAGNEARDATVEIGSKRKGQRSKFRHRIQKLKLEERQEDSHEEEHEDDHSEDEYLKDYLESRPKLKCNTERHPKHLVISPKSLPKVELHENHTERPKPITVEKIAISREENQETLTLKLQDLAVEIEAIATKSATDYKGGDSKNVEDSCTDFTRRQGDKLITSLGDFSNTLKQLCDILQECK</sequence>
<dbReference type="PANTHER" id="PTHR33492:SF4">
    <property type="entry name" value="OS02G0174300 PROTEIN"/>
    <property type="match status" value="1"/>
</dbReference>
<feature type="compositionally biased region" description="Basic and acidic residues" evidence="1">
    <location>
        <begin position="163"/>
        <end position="175"/>
    </location>
</feature>
<protein>
    <submittedName>
        <fullName evidence="4">Uncharacterized protein LOC106763077</fullName>
    </submittedName>
</protein>
<feature type="compositionally biased region" description="Basic residues" evidence="1">
    <location>
        <begin position="148"/>
        <end position="162"/>
    </location>
</feature>
<feature type="domain" description="Myb-like" evidence="2">
    <location>
        <begin position="29"/>
        <end position="85"/>
    </location>
</feature>
<evidence type="ECO:0000259" key="2">
    <source>
        <dbReference type="PROSITE" id="PS50090"/>
    </source>
</evidence>
<gene>
    <name evidence="4" type="primary">LOC106763077</name>
</gene>
<keyword evidence="3" id="KW-1185">Reference proteome</keyword>
<dbReference type="AlphaFoldDB" id="A0A1S3U9N7"/>
<dbReference type="GeneID" id="106763077"/>
<dbReference type="OrthoDB" id="1927263at2759"/>
<dbReference type="Gene3D" id="1.10.10.60">
    <property type="entry name" value="Homeodomain-like"/>
    <property type="match status" value="1"/>
</dbReference>
<proteinExistence type="predicted"/>
<dbReference type="InterPro" id="IPR001005">
    <property type="entry name" value="SANT/Myb"/>
</dbReference>
<dbReference type="Pfam" id="PF13837">
    <property type="entry name" value="Myb_DNA-bind_4"/>
    <property type="match status" value="1"/>
</dbReference>
<accession>A0A1S3U9N7</accession>
<name>A0A1S3U9N7_VIGRR</name>
<evidence type="ECO:0000313" key="4">
    <source>
        <dbReference type="RefSeq" id="XP_014502735.1"/>
    </source>
</evidence>
<dbReference type="STRING" id="3916.A0A1S3U9N7"/>
<evidence type="ECO:0000313" key="3">
    <source>
        <dbReference type="Proteomes" id="UP000087766"/>
    </source>
</evidence>
<dbReference type="PROSITE" id="PS50090">
    <property type="entry name" value="MYB_LIKE"/>
    <property type="match status" value="1"/>
</dbReference>
<dbReference type="InterPro" id="IPR044822">
    <property type="entry name" value="Myb_DNA-bind_4"/>
</dbReference>
<organism evidence="3 4">
    <name type="scientific">Vigna radiata var. radiata</name>
    <name type="common">Mung bean</name>
    <name type="synonym">Phaseolus aureus</name>
    <dbReference type="NCBI Taxonomy" id="3916"/>
    <lineage>
        <taxon>Eukaryota</taxon>
        <taxon>Viridiplantae</taxon>
        <taxon>Streptophyta</taxon>
        <taxon>Embryophyta</taxon>
        <taxon>Tracheophyta</taxon>
        <taxon>Spermatophyta</taxon>
        <taxon>Magnoliopsida</taxon>
        <taxon>eudicotyledons</taxon>
        <taxon>Gunneridae</taxon>
        <taxon>Pentapetalae</taxon>
        <taxon>rosids</taxon>
        <taxon>fabids</taxon>
        <taxon>Fabales</taxon>
        <taxon>Fabaceae</taxon>
        <taxon>Papilionoideae</taxon>
        <taxon>50 kb inversion clade</taxon>
        <taxon>NPAAA clade</taxon>
        <taxon>indigoferoid/millettioid clade</taxon>
        <taxon>Phaseoleae</taxon>
        <taxon>Vigna</taxon>
    </lineage>
</organism>
<dbReference type="KEGG" id="vra:106763077"/>
<dbReference type="PANTHER" id="PTHR33492">
    <property type="entry name" value="OSJNBA0043A12.37 PROTEIN-RELATED"/>
    <property type="match status" value="1"/>
</dbReference>